<dbReference type="GO" id="GO:0005886">
    <property type="term" value="C:plasma membrane"/>
    <property type="evidence" value="ECO:0007669"/>
    <property type="project" value="TreeGrafter"/>
</dbReference>
<evidence type="ECO:0000313" key="6">
    <source>
        <dbReference type="EMBL" id="KZS94665.1"/>
    </source>
</evidence>
<reference evidence="6 7" key="1">
    <citation type="journal article" date="2016" name="Mol. Biol. Evol.">
        <title>Comparative Genomics of Early-Diverging Mushroom-Forming Fungi Provides Insights into the Origins of Lignocellulose Decay Capabilities.</title>
        <authorList>
            <person name="Nagy L.G."/>
            <person name="Riley R."/>
            <person name="Tritt A."/>
            <person name="Adam C."/>
            <person name="Daum C."/>
            <person name="Floudas D."/>
            <person name="Sun H."/>
            <person name="Yadav J.S."/>
            <person name="Pangilinan J."/>
            <person name="Larsson K.H."/>
            <person name="Matsuura K."/>
            <person name="Barry K."/>
            <person name="Labutti K."/>
            <person name="Kuo R."/>
            <person name="Ohm R.A."/>
            <person name="Bhattacharya S.S."/>
            <person name="Shirouzu T."/>
            <person name="Yoshinaga Y."/>
            <person name="Martin F.M."/>
            <person name="Grigoriev I.V."/>
            <person name="Hibbett D.S."/>
        </authorList>
    </citation>
    <scope>NUCLEOTIDE SEQUENCE [LARGE SCALE GENOMIC DNA]</scope>
    <source>
        <strain evidence="6 7">HHB9708</strain>
    </source>
</reference>
<dbReference type="PANTHER" id="PTHR23112">
    <property type="entry name" value="G PROTEIN-COUPLED RECEPTOR 157-RELATED"/>
    <property type="match status" value="1"/>
</dbReference>
<evidence type="ECO:0000256" key="4">
    <source>
        <dbReference type="ARBA" id="ARBA00023136"/>
    </source>
</evidence>
<dbReference type="Proteomes" id="UP000076722">
    <property type="component" value="Unassembled WGS sequence"/>
</dbReference>
<feature type="transmembrane region" description="Helical" evidence="5">
    <location>
        <begin position="194"/>
        <end position="214"/>
    </location>
</feature>
<evidence type="ECO:0000313" key="7">
    <source>
        <dbReference type="Proteomes" id="UP000076722"/>
    </source>
</evidence>
<proteinExistence type="predicted"/>
<sequence>MSECKTSLDGYQMVGLTFSLLSSDLVQSLGGVMSLKWVHEQSVTCSSYCSGQGIMQNMGETGSAMATIAIAIHTFLVIVFRWRIERLWFPILVVSAIWIFCILFPIINWARFRKDQEPFLFPSPYWCWIGARSGLQIGGEYVWLWIAALVSILLYVPLFFVIRGNLDIDEDRWWKLRFTRDADQADSALSFQMLLYPMAYSVLVIPLSVCRWFQFSHHEISTAARFGPFTLFSLMGLVNVILLRLLRPDVLMMGREENRLEEEHEFFGRRARYRQTVCRGLELFLEERTTGR</sequence>
<comment type="subcellular location">
    <subcellularLocation>
        <location evidence="1">Membrane</location>
        <topology evidence="1">Multi-pass membrane protein</topology>
    </subcellularLocation>
</comment>
<keyword evidence="4 5" id="KW-0472">Membrane</keyword>
<evidence type="ECO:0000256" key="5">
    <source>
        <dbReference type="SAM" id="Phobius"/>
    </source>
</evidence>
<feature type="transmembrane region" description="Helical" evidence="5">
    <location>
        <begin position="142"/>
        <end position="162"/>
    </location>
</feature>
<dbReference type="Gene3D" id="1.20.1070.10">
    <property type="entry name" value="Rhodopsin 7-helix transmembrane proteins"/>
    <property type="match status" value="1"/>
</dbReference>
<evidence type="ECO:0000256" key="3">
    <source>
        <dbReference type="ARBA" id="ARBA00022989"/>
    </source>
</evidence>
<name>A0A164W1K3_9AGAM</name>
<dbReference type="OrthoDB" id="100006at2759"/>
<gene>
    <name evidence="6" type="ORF">SISNIDRAFT_473756</name>
</gene>
<organism evidence="6 7">
    <name type="scientific">Sistotremastrum niveocremeum HHB9708</name>
    <dbReference type="NCBI Taxonomy" id="1314777"/>
    <lineage>
        <taxon>Eukaryota</taxon>
        <taxon>Fungi</taxon>
        <taxon>Dikarya</taxon>
        <taxon>Basidiomycota</taxon>
        <taxon>Agaricomycotina</taxon>
        <taxon>Agaricomycetes</taxon>
        <taxon>Sistotremastrales</taxon>
        <taxon>Sistotremastraceae</taxon>
        <taxon>Sertulicium</taxon>
        <taxon>Sertulicium niveocremeum</taxon>
    </lineage>
</organism>
<dbReference type="GO" id="GO:0007189">
    <property type="term" value="P:adenylate cyclase-activating G protein-coupled receptor signaling pathway"/>
    <property type="evidence" value="ECO:0007669"/>
    <property type="project" value="TreeGrafter"/>
</dbReference>
<feature type="transmembrane region" description="Helical" evidence="5">
    <location>
        <begin position="226"/>
        <end position="246"/>
    </location>
</feature>
<protein>
    <submittedName>
        <fullName evidence="6">Uncharacterized protein</fullName>
    </submittedName>
</protein>
<dbReference type="SUPFAM" id="SSF81321">
    <property type="entry name" value="Family A G protein-coupled receptor-like"/>
    <property type="match status" value="1"/>
</dbReference>
<feature type="transmembrane region" description="Helical" evidence="5">
    <location>
        <begin position="87"/>
        <end position="110"/>
    </location>
</feature>
<dbReference type="GO" id="GO:0004930">
    <property type="term" value="F:G protein-coupled receptor activity"/>
    <property type="evidence" value="ECO:0007669"/>
    <property type="project" value="TreeGrafter"/>
</dbReference>
<evidence type="ECO:0000256" key="2">
    <source>
        <dbReference type="ARBA" id="ARBA00022692"/>
    </source>
</evidence>
<accession>A0A164W1K3</accession>
<evidence type="ECO:0000256" key="1">
    <source>
        <dbReference type="ARBA" id="ARBA00004141"/>
    </source>
</evidence>
<dbReference type="EMBL" id="KV419403">
    <property type="protein sequence ID" value="KZS94665.1"/>
    <property type="molecule type" value="Genomic_DNA"/>
</dbReference>
<dbReference type="AlphaFoldDB" id="A0A164W1K3"/>
<dbReference type="PANTHER" id="PTHR23112:SF37">
    <property type="entry name" value="G PROTEIN-COUPLED RECEPTOR GPR1"/>
    <property type="match status" value="1"/>
</dbReference>
<keyword evidence="7" id="KW-1185">Reference proteome</keyword>
<keyword evidence="3 5" id="KW-1133">Transmembrane helix</keyword>
<dbReference type="STRING" id="1314777.A0A164W1K3"/>
<feature type="transmembrane region" description="Helical" evidence="5">
    <location>
        <begin position="62"/>
        <end position="80"/>
    </location>
</feature>
<keyword evidence="2 5" id="KW-0812">Transmembrane</keyword>